<sequence length="286" mass="29194">MANIMYPAKVNSPKTTLSSAITATATTIAVADVTKLPAAPNIFTILNGDGSETVSYAAVDGSNLTGCVRGLNGTAKAWTVGTEVSRTFTAYDHDAFISQITDLVSKTVAASINNSGIVQLSSALTSTDETKAATPKAVKTAKDAADAAKTAADNNKTYIDNNFVKNIGTQSIELGVSNPTTASPAYIDFHSGATYVDYDARIISIGGDGSSGHATLSIQSSDVELVTSSGAVYASRLTRLMVGSGQPEGVVNALVGTIYLNTAGGTSTSLYVKETGGGGNTGWKAK</sequence>
<comment type="caution">
    <text evidence="1">The sequence shown here is derived from an EMBL/GenBank/DDBJ whole genome shotgun (WGS) entry which is preliminary data.</text>
</comment>
<reference evidence="2" key="1">
    <citation type="journal article" date="2019" name="Int. J. Syst. Evol. Microbiol.">
        <title>The Global Catalogue of Microorganisms (GCM) 10K type strain sequencing project: providing services to taxonomists for standard genome sequencing and annotation.</title>
        <authorList>
            <consortium name="The Broad Institute Genomics Platform"/>
            <consortium name="The Broad Institute Genome Sequencing Center for Infectious Disease"/>
            <person name="Wu L."/>
            <person name="Ma J."/>
        </authorList>
    </citation>
    <scope>NUCLEOTIDE SEQUENCE [LARGE SCALE GENOMIC DNA]</scope>
    <source>
        <strain evidence="2">CCUG 54950</strain>
    </source>
</reference>
<name>A0ABW4RIP6_9BACL</name>
<accession>A0ABW4RIP6</accession>
<organism evidence="1 2">
    <name type="scientific">Paenibacillus wenxiniae</name>
    <dbReference type="NCBI Taxonomy" id="1636843"/>
    <lineage>
        <taxon>Bacteria</taxon>
        <taxon>Bacillati</taxon>
        <taxon>Bacillota</taxon>
        <taxon>Bacilli</taxon>
        <taxon>Bacillales</taxon>
        <taxon>Paenibacillaceae</taxon>
        <taxon>Paenibacillus</taxon>
    </lineage>
</organism>
<evidence type="ECO:0000313" key="2">
    <source>
        <dbReference type="Proteomes" id="UP001597233"/>
    </source>
</evidence>
<evidence type="ECO:0000313" key="1">
    <source>
        <dbReference type="EMBL" id="MFD1885574.1"/>
    </source>
</evidence>
<gene>
    <name evidence="1" type="ORF">ACFSC9_08535</name>
</gene>
<keyword evidence="2" id="KW-1185">Reference proteome</keyword>
<dbReference type="Proteomes" id="UP001597233">
    <property type="component" value="Unassembled WGS sequence"/>
</dbReference>
<dbReference type="RefSeq" id="WP_371834069.1">
    <property type="nucleotide sequence ID" value="NZ_JBCGUH010000007.1"/>
</dbReference>
<dbReference type="Pfam" id="PF03406">
    <property type="entry name" value="Phage_fiber_2"/>
    <property type="match status" value="1"/>
</dbReference>
<dbReference type="EMBL" id="JBHUEH010000011">
    <property type="protein sequence ID" value="MFD1885574.1"/>
    <property type="molecule type" value="Genomic_DNA"/>
</dbReference>
<dbReference type="InterPro" id="IPR005068">
    <property type="entry name" value="Phage_lambda_Stf-r2"/>
</dbReference>
<proteinExistence type="predicted"/>
<protein>
    <submittedName>
        <fullName evidence="1">Phage tail protein</fullName>
    </submittedName>
</protein>